<comment type="caution">
    <text evidence="1">The sequence shown here is derived from an EMBL/GenBank/DDBJ whole genome shotgun (WGS) entry which is preliminary data.</text>
</comment>
<evidence type="ECO:0000313" key="1">
    <source>
        <dbReference type="EMBL" id="MPN00297.1"/>
    </source>
</evidence>
<proteinExistence type="predicted"/>
<accession>A0A645EEU6</accession>
<sequence>MAAEHVDHAKIVPLQLLRPARNQRAGAGLQRIQQQPRQKEIVGHVAAPRNLGVGLLGIRRVNLRQEHGPLSRRHAAQPIQHLPGLRLVEEVAPARNLGSVCKCVQPDDLCAVGGELLQYLLVKRPDERRIYV</sequence>
<dbReference type="EMBL" id="VSSQ01046321">
    <property type="protein sequence ID" value="MPN00297.1"/>
    <property type="molecule type" value="Genomic_DNA"/>
</dbReference>
<name>A0A645EEU6_9ZZZZ</name>
<dbReference type="AlphaFoldDB" id="A0A645EEU6"/>
<protein>
    <submittedName>
        <fullName evidence="1">Uncharacterized protein</fullName>
    </submittedName>
</protein>
<gene>
    <name evidence="1" type="ORF">SDC9_147491</name>
</gene>
<reference evidence="1" key="1">
    <citation type="submission" date="2019-08" db="EMBL/GenBank/DDBJ databases">
        <authorList>
            <person name="Kucharzyk K."/>
            <person name="Murdoch R.W."/>
            <person name="Higgins S."/>
            <person name="Loffler F."/>
        </authorList>
    </citation>
    <scope>NUCLEOTIDE SEQUENCE</scope>
</reference>
<organism evidence="1">
    <name type="scientific">bioreactor metagenome</name>
    <dbReference type="NCBI Taxonomy" id="1076179"/>
    <lineage>
        <taxon>unclassified sequences</taxon>
        <taxon>metagenomes</taxon>
        <taxon>ecological metagenomes</taxon>
    </lineage>
</organism>